<feature type="domain" description="Fatty acid desaturase" evidence="2">
    <location>
        <begin position="127"/>
        <end position="379"/>
    </location>
</feature>
<keyword evidence="1" id="KW-1133">Transmembrane helix</keyword>
<evidence type="ECO:0000259" key="2">
    <source>
        <dbReference type="Pfam" id="PF00487"/>
    </source>
</evidence>
<reference evidence="3" key="1">
    <citation type="submission" date="2020-04" db="EMBL/GenBank/DDBJ databases">
        <authorList>
            <person name="Wu T."/>
            <person name="Chen F."/>
        </authorList>
    </citation>
    <scope>NUCLEOTIDE SEQUENCE</scope>
</reference>
<keyword evidence="1" id="KW-0812">Transmembrane</keyword>
<dbReference type="CDD" id="cd03507">
    <property type="entry name" value="Delta12-FADS-like"/>
    <property type="match status" value="1"/>
</dbReference>
<protein>
    <submittedName>
        <fullName evidence="3">Delta12 fatty acid desaturase</fullName>
    </submittedName>
</protein>
<sequence>MAQLQMASSKLQVRGLTSAKHGAPGVLRSKFFAPRHHVQVAHKATRLPAAAVEVPISQLSDEARQSIAQEYGYKTIGSELPNNVTLTDIVKTLPSEVFELNPVKAWGAVLTSIASFSASLYLISIAPWYLLPFAWFLAGTAFTGFFVIGHDCGHRSFSSNKLLEDIVGTLAFMPLIFPFEPWRIKHNQHHAQTNKLVEDTAWHPVMPTELEKWSPWQRTLFKTFLGSPLKLWASIGHWYIWHFDLNKYTDKQKGRVKVSLAAVAAFIGLGFPAIVYYTGLAGLAKYWLMPWLGYHFWMSTFTVVHHTAPHIPFKPADEWNAAKAQLSGTVDCEYPRWVEFLCHDISVHVPHHVSSKIPWYNLRAANESLKQNWGQYMTSCTFNWRMMKNIFTELHVYDKDKNYRPFDAESEEPFFAVQRKVIPSAL</sequence>
<feature type="transmembrane region" description="Helical" evidence="1">
    <location>
        <begin position="129"/>
        <end position="150"/>
    </location>
</feature>
<keyword evidence="1" id="KW-0472">Membrane</keyword>
<dbReference type="InterPro" id="IPR005804">
    <property type="entry name" value="FA_desaturase_dom"/>
</dbReference>
<dbReference type="GO" id="GO:0006629">
    <property type="term" value="P:lipid metabolic process"/>
    <property type="evidence" value="ECO:0007669"/>
    <property type="project" value="InterPro"/>
</dbReference>
<accession>A0A8F2XLA7</accession>
<dbReference type="InterPro" id="IPR012171">
    <property type="entry name" value="Fatty_acid_desaturase"/>
</dbReference>
<dbReference type="EMBL" id="MT323106">
    <property type="protein sequence ID" value="QWW89552.1"/>
    <property type="molecule type" value="mRNA"/>
</dbReference>
<organism evidence="3">
    <name type="scientific">Chromochloris zofingiensis</name>
    <dbReference type="NCBI Taxonomy" id="31302"/>
    <lineage>
        <taxon>Eukaryota</taxon>
        <taxon>Viridiplantae</taxon>
        <taxon>Chlorophyta</taxon>
        <taxon>core chlorophytes</taxon>
        <taxon>Chlorophyceae</taxon>
        <taxon>CS clade</taxon>
        <taxon>Sphaeropleales</taxon>
        <taxon>Chromochloridaceae</taxon>
        <taxon>Chromochloris</taxon>
    </lineage>
</organism>
<evidence type="ECO:0000256" key="1">
    <source>
        <dbReference type="SAM" id="Phobius"/>
    </source>
</evidence>
<name>A0A8F2XLA7_9CHLO</name>
<proteinExistence type="evidence at transcript level"/>
<dbReference type="AlphaFoldDB" id="A0A8F2XLA7"/>
<dbReference type="Pfam" id="PF00487">
    <property type="entry name" value="FA_desaturase"/>
    <property type="match status" value="1"/>
</dbReference>
<evidence type="ECO:0000313" key="3">
    <source>
        <dbReference type="EMBL" id="QWW89552.1"/>
    </source>
</evidence>
<gene>
    <name evidence="3" type="primary">FAD2</name>
</gene>
<dbReference type="GO" id="GO:0016491">
    <property type="term" value="F:oxidoreductase activity"/>
    <property type="evidence" value="ECO:0007669"/>
    <property type="project" value="InterPro"/>
</dbReference>
<dbReference type="PANTHER" id="PTHR32100">
    <property type="entry name" value="OMEGA-6 FATTY ACID DESATURASE, CHLOROPLASTIC"/>
    <property type="match status" value="1"/>
</dbReference>
<feature type="transmembrane region" description="Helical" evidence="1">
    <location>
        <begin position="260"/>
        <end position="280"/>
    </location>
</feature>